<dbReference type="Proteomes" id="UP000216897">
    <property type="component" value="Unassembled WGS sequence"/>
</dbReference>
<dbReference type="AlphaFoldDB" id="A0AAX2H469"/>
<proteinExistence type="predicted"/>
<organism evidence="2 4">
    <name type="scientific">Pseudomonas lundensis</name>
    <dbReference type="NCBI Taxonomy" id="86185"/>
    <lineage>
        <taxon>Bacteria</taxon>
        <taxon>Pseudomonadati</taxon>
        <taxon>Pseudomonadota</taxon>
        <taxon>Gammaproteobacteria</taxon>
        <taxon>Pseudomonadales</taxon>
        <taxon>Pseudomonadaceae</taxon>
        <taxon>Pseudomonas</taxon>
    </lineage>
</organism>
<dbReference type="RefSeq" id="WP_047273408.1">
    <property type="nucleotide sequence ID" value="NZ_CP075177.1"/>
</dbReference>
<sequence length="119" mass="13790">MNNVIDDSKDPQLLNALNDRIRTFLNKQLEGYGLDCGEVYINIVDDPVTLELVSSESLLEVGFACLVQDREPTYVQGLTQAFSKPWTFDEADRIRKPSLYDIEKIMRKLQDEAKYQWSR</sequence>
<dbReference type="Proteomes" id="UP000219564">
    <property type="component" value="Unassembled WGS sequence"/>
</dbReference>
<dbReference type="EMBL" id="NQKG01000011">
    <property type="protein sequence ID" value="OZY54770.1"/>
    <property type="molecule type" value="Genomic_DNA"/>
</dbReference>
<dbReference type="KEGG" id="plq:AA042_14955"/>
<keyword evidence="3" id="KW-1185">Reference proteome</keyword>
<comment type="caution">
    <text evidence="2">The sequence shown here is derived from an EMBL/GenBank/DDBJ whole genome shotgun (WGS) entry which is preliminary data.</text>
</comment>
<protein>
    <submittedName>
        <fullName evidence="2">Uncharacterized protein</fullName>
    </submittedName>
</protein>
<evidence type="ECO:0000313" key="4">
    <source>
        <dbReference type="Proteomes" id="UP000219564"/>
    </source>
</evidence>
<gene>
    <name evidence="1" type="ORF">CJF38_13090</name>
    <name evidence="2" type="ORF">PLUA15_190140</name>
</gene>
<reference evidence="1 3" key="1">
    <citation type="submission" date="2017-08" db="EMBL/GenBank/DDBJ databases">
        <title>Genomic and metabolic characterisation of spoilage-associated Pseudomonas species.</title>
        <authorList>
            <person name="Stanborough T."/>
            <person name="Fegan N."/>
            <person name="Powell S.M."/>
            <person name="Singh T."/>
            <person name="Tamplin M.L."/>
            <person name="Chandry P.S."/>
        </authorList>
    </citation>
    <scope>NUCLEOTIDE SEQUENCE [LARGE SCALE GENOMIC DNA]</scope>
    <source>
        <strain evidence="1 3">L1814</strain>
    </source>
</reference>
<evidence type="ECO:0000313" key="2">
    <source>
        <dbReference type="EMBL" id="SOB51113.1"/>
    </source>
</evidence>
<name>A0AAX2H469_9PSED</name>
<accession>A0AAX2H469</accession>
<dbReference type="EMBL" id="OBKZ01000011">
    <property type="protein sequence ID" value="SOB51113.1"/>
    <property type="molecule type" value="Genomic_DNA"/>
</dbReference>
<reference evidence="2 4" key="2">
    <citation type="submission" date="2017-08" db="EMBL/GenBank/DDBJ databases">
        <authorList>
            <person name="Chaillou S."/>
        </authorList>
    </citation>
    <scope>NUCLEOTIDE SEQUENCE [LARGE SCALE GENOMIC DNA]</scope>
    <source>
        <strain evidence="2 4">MFPA15A1205</strain>
    </source>
</reference>
<evidence type="ECO:0000313" key="1">
    <source>
        <dbReference type="EMBL" id="OZY54770.1"/>
    </source>
</evidence>
<evidence type="ECO:0000313" key="3">
    <source>
        <dbReference type="Proteomes" id="UP000216897"/>
    </source>
</evidence>